<feature type="transmembrane region" description="Helical" evidence="1">
    <location>
        <begin position="12"/>
        <end position="34"/>
    </location>
</feature>
<evidence type="ECO:0000313" key="2">
    <source>
        <dbReference type="EMBL" id="SEF55777.1"/>
    </source>
</evidence>
<dbReference type="EMBL" id="FNVS01000002">
    <property type="protein sequence ID" value="SEF55777.1"/>
    <property type="molecule type" value="Genomic_DNA"/>
</dbReference>
<keyword evidence="3" id="KW-1185">Reference proteome</keyword>
<accession>A0A8G2F0M1</accession>
<proteinExistence type="predicted"/>
<sequence length="77" mass="9148">MQYFSTQYIQDSLWFTVLSIVQSFILILFPFPGLEFQNKTFSSETIFVFSGKVTIRVFLSDIFFRKSYLPPPYQWLG</sequence>
<protein>
    <submittedName>
        <fullName evidence="2">Uncharacterized protein</fullName>
    </submittedName>
</protein>
<keyword evidence="1" id="KW-1133">Transmembrane helix</keyword>
<reference evidence="2 3" key="1">
    <citation type="submission" date="2016-10" db="EMBL/GenBank/DDBJ databases">
        <authorList>
            <person name="Varghese N."/>
            <person name="Submissions S."/>
        </authorList>
    </citation>
    <scope>NUCLEOTIDE SEQUENCE [LARGE SCALE GENOMIC DNA]</scope>
    <source>
        <strain evidence="2 3">DSM 29073</strain>
    </source>
</reference>
<name>A0A8G2F0M1_9BACT</name>
<gene>
    <name evidence="2" type="ORF">SAMN05444001_102239</name>
</gene>
<evidence type="ECO:0000256" key="1">
    <source>
        <dbReference type="SAM" id="Phobius"/>
    </source>
</evidence>
<dbReference type="Proteomes" id="UP000236725">
    <property type="component" value="Unassembled WGS sequence"/>
</dbReference>
<organism evidence="2 3">
    <name type="scientific">Parabacteroides chinchillae</name>
    <dbReference type="NCBI Taxonomy" id="871327"/>
    <lineage>
        <taxon>Bacteria</taxon>
        <taxon>Pseudomonadati</taxon>
        <taxon>Bacteroidota</taxon>
        <taxon>Bacteroidia</taxon>
        <taxon>Bacteroidales</taxon>
        <taxon>Tannerellaceae</taxon>
        <taxon>Parabacteroides</taxon>
    </lineage>
</organism>
<keyword evidence="1" id="KW-0812">Transmembrane</keyword>
<keyword evidence="1" id="KW-0472">Membrane</keyword>
<comment type="caution">
    <text evidence="2">The sequence shown here is derived from an EMBL/GenBank/DDBJ whole genome shotgun (WGS) entry which is preliminary data.</text>
</comment>
<dbReference type="AlphaFoldDB" id="A0A8G2F0M1"/>
<evidence type="ECO:0000313" key="3">
    <source>
        <dbReference type="Proteomes" id="UP000236725"/>
    </source>
</evidence>